<accession>A0A2S9XDC1</accession>
<name>A0A2S9XDC1_9BACT</name>
<evidence type="ECO:0000313" key="2">
    <source>
        <dbReference type="Proteomes" id="UP000237968"/>
    </source>
</evidence>
<gene>
    <name evidence="1" type="ORF">ENSA5_60970</name>
</gene>
<keyword evidence="2" id="KW-1185">Reference proteome</keyword>
<evidence type="ECO:0000313" key="1">
    <source>
        <dbReference type="EMBL" id="PRP90847.1"/>
    </source>
</evidence>
<dbReference type="Proteomes" id="UP000237968">
    <property type="component" value="Unassembled WGS sequence"/>
</dbReference>
<sequence length="136" mass="14877">MRGRVFILYHPVTPTLERALEEAEAYLELRHHFESMSVFIWLGQPFPPPAPEIRAALAAGFAGGPKVDAVGWVVDSDHSLGASVVHSVSTQMFPGVSCVQLFREPFEAAHWLSVVAKTEAELILDGLDTLDRAQPA</sequence>
<reference evidence="1 2" key="1">
    <citation type="submission" date="2018-03" db="EMBL/GenBank/DDBJ databases">
        <title>Draft Genome Sequences of the Obligatory Marine Myxobacteria Enhygromyxa salina SWB005.</title>
        <authorList>
            <person name="Poehlein A."/>
            <person name="Moghaddam J.A."/>
            <person name="Harms H."/>
            <person name="Alanjari M."/>
            <person name="Koenig G.M."/>
            <person name="Daniel R."/>
            <person name="Schaeberle T.F."/>
        </authorList>
    </citation>
    <scope>NUCLEOTIDE SEQUENCE [LARGE SCALE GENOMIC DNA]</scope>
    <source>
        <strain evidence="1 2">SWB005</strain>
    </source>
</reference>
<protein>
    <submittedName>
        <fullName evidence="1">Uncharacterized protein</fullName>
    </submittedName>
</protein>
<organism evidence="1 2">
    <name type="scientific">Enhygromyxa salina</name>
    <dbReference type="NCBI Taxonomy" id="215803"/>
    <lineage>
        <taxon>Bacteria</taxon>
        <taxon>Pseudomonadati</taxon>
        <taxon>Myxococcota</taxon>
        <taxon>Polyangia</taxon>
        <taxon>Nannocystales</taxon>
        <taxon>Nannocystaceae</taxon>
        <taxon>Enhygromyxa</taxon>
    </lineage>
</organism>
<proteinExistence type="predicted"/>
<dbReference type="EMBL" id="PVNK01000267">
    <property type="protein sequence ID" value="PRP90847.1"/>
    <property type="molecule type" value="Genomic_DNA"/>
</dbReference>
<comment type="caution">
    <text evidence="1">The sequence shown here is derived from an EMBL/GenBank/DDBJ whole genome shotgun (WGS) entry which is preliminary data.</text>
</comment>
<dbReference type="AlphaFoldDB" id="A0A2S9XDC1"/>